<feature type="compositionally biased region" description="Polar residues" evidence="1">
    <location>
        <begin position="21"/>
        <end position="35"/>
    </location>
</feature>
<dbReference type="InterPro" id="IPR000953">
    <property type="entry name" value="Chromo/chromo_shadow_dom"/>
</dbReference>
<gene>
    <name evidence="3" type="ORF">Pfra01_000234100</name>
</gene>
<evidence type="ECO:0000313" key="3">
    <source>
        <dbReference type="EMBL" id="GMF20220.1"/>
    </source>
</evidence>
<dbReference type="EMBL" id="BSXT01000189">
    <property type="protein sequence ID" value="GMF20220.1"/>
    <property type="molecule type" value="Genomic_DNA"/>
</dbReference>
<dbReference type="AlphaFoldDB" id="A0A9W6TV33"/>
<comment type="caution">
    <text evidence="3">The sequence shown here is derived from an EMBL/GenBank/DDBJ whole genome shotgun (WGS) entry which is preliminary data.</text>
</comment>
<feature type="compositionally biased region" description="Basic and acidic residues" evidence="1">
    <location>
        <begin position="9"/>
        <end position="18"/>
    </location>
</feature>
<evidence type="ECO:0000256" key="1">
    <source>
        <dbReference type="SAM" id="MobiDB-lite"/>
    </source>
</evidence>
<dbReference type="Proteomes" id="UP001165121">
    <property type="component" value="Unassembled WGS sequence"/>
</dbReference>
<protein>
    <submittedName>
        <fullName evidence="3">Unnamed protein product</fullName>
    </submittedName>
</protein>
<feature type="domain" description="Chromo" evidence="2">
    <location>
        <begin position="103"/>
        <end position="165"/>
    </location>
</feature>
<evidence type="ECO:0000313" key="4">
    <source>
        <dbReference type="Proteomes" id="UP001165121"/>
    </source>
</evidence>
<proteinExistence type="predicted"/>
<dbReference type="InterPro" id="IPR016197">
    <property type="entry name" value="Chromo-like_dom_sf"/>
</dbReference>
<name>A0A9W6TV33_9STRA</name>
<dbReference type="OrthoDB" id="142498at2759"/>
<keyword evidence="4" id="KW-1185">Reference proteome</keyword>
<feature type="region of interest" description="Disordered" evidence="1">
    <location>
        <begin position="1"/>
        <end position="42"/>
    </location>
</feature>
<dbReference type="SMART" id="SM00298">
    <property type="entry name" value="CHROMO"/>
    <property type="match status" value="1"/>
</dbReference>
<dbReference type="Gene3D" id="2.40.50.40">
    <property type="match status" value="1"/>
</dbReference>
<sequence length="172" mass="19600">MTNVYQATEKARRAKELNESLGRQESATKTQNDPRQNLKEPPMTQLVSRSGHHLSLKQALLIEFQSRPTTRLAPDGSERTRMDFVEELLPEASCEPDHLAGESEVEIILDDKTPLSTSTERPAREFLLKWVGYDEPTWGPDSNLSCGGLLYDYLLRKRSEQRRQMVQVADEA</sequence>
<evidence type="ECO:0000259" key="2">
    <source>
        <dbReference type="PROSITE" id="PS50013"/>
    </source>
</evidence>
<dbReference type="SUPFAM" id="SSF54160">
    <property type="entry name" value="Chromo domain-like"/>
    <property type="match status" value="1"/>
</dbReference>
<accession>A0A9W6TV33</accession>
<organism evidence="3 4">
    <name type="scientific">Phytophthora fragariaefolia</name>
    <dbReference type="NCBI Taxonomy" id="1490495"/>
    <lineage>
        <taxon>Eukaryota</taxon>
        <taxon>Sar</taxon>
        <taxon>Stramenopiles</taxon>
        <taxon>Oomycota</taxon>
        <taxon>Peronosporomycetes</taxon>
        <taxon>Peronosporales</taxon>
        <taxon>Peronosporaceae</taxon>
        <taxon>Phytophthora</taxon>
    </lineage>
</organism>
<dbReference type="PROSITE" id="PS50013">
    <property type="entry name" value="CHROMO_2"/>
    <property type="match status" value="1"/>
</dbReference>
<reference evidence="3" key="1">
    <citation type="submission" date="2023-04" db="EMBL/GenBank/DDBJ databases">
        <title>Phytophthora fragariaefolia NBRC 109709.</title>
        <authorList>
            <person name="Ichikawa N."/>
            <person name="Sato H."/>
            <person name="Tonouchi N."/>
        </authorList>
    </citation>
    <scope>NUCLEOTIDE SEQUENCE</scope>
    <source>
        <strain evidence="3">NBRC 109709</strain>
    </source>
</reference>